<organism evidence="2 3">
    <name type="scientific">Acrobeloides nanus</name>
    <dbReference type="NCBI Taxonomy" id="290746"/>
    <lineage>
        <taxon>Eukaryota</taxon>
        <taxon>Metazoa</taxon>
        <taxon>Ecdysozoa</taxon>
        <taxon>Nematoda</taxon>
        <taxon>Chromadorea</taxon>
        <taxon>Rhabditida</taxon>
        <taxon>Tylenchina</taxon>
        <taxon>Cephalobomorpha</taxon>
        <taxon>Cephaloboidea</taxon>
        <taxon>Cephalobidae</taxon>
        <taxon>Acrobeloides</taxon>
    </lineage>
</organism>
<evidence type="ECO:0000313" key="2">
    <source>
        <dbReference type="Proteomes" id="UP000887540"/>
    </source>
</evidence>
<evidence type="ECO:0000256" key="1">
    <source>
        <dbReference type="SAM" id="MobiDB-lite"/>
    </source>
</evidence>
<reference evidence="3" key="1">
    <citation type="submission" date="2022-11" db="UniProtKB">
        <authorList>
            <consortium name="WormBaseParasite"/>
        </authorList>
    </citation>
    <scope>IDENTIFICATION</scope>
</reference>
<evidence type="ECO:0000313" key="3">
    <source>
        <dbReference type="WBParaSite" id="ACRNAN_scaffold5808.g17204.t1"/>
    </source>
</evidence>
<dbReference type="WBParaSite" id="ACRNAN_scaffold5808.g17204.t1">
    <property type="protein sequence ID" value="ACRNAN_scaffold5808.g17204.t1"/>
    <property type="gene ID" value="ACRNAN_scaffold5808.g17204"/>
</dbReference>
<keyword evidence="2" id="KW-1185">Reference proteome</keyword>
<protein>
    <submittedName>
        <fullName evidence="3">Uncharacterized protein</fullName>
    </submittedName>
</protein>
<dbReference type="AlphaFoldDB" id="A0A914E783"/>
<dbReference type="Proteomes" id="UP000887540">
    <property type="component" value="Unplaced"/>
</dbReference>
<feature type="compositionally biased region" description="Basic and acidic residues" evidence="1">
    <location>
        <begin position="30"/>
        <end position="39"/>
    </location>
</feature>
<proteinExistence type="predicted"/>
<sequence length="55" mass="6417">MDAMNDRGHPKKKWSTAFRVLQTVNRFKQIPEKKEKHMNATENGHALDGIPKKEE</sequence>
<accession>A0A914E783</accession>
<name>A0A914E783_9BILA</name>
<feature type="region of interest" description="Disordered" evidence="1">
    <location>
        <begin position="30"/>
        <end position="55"/>
    </location>
</feature>